<feature type="compositionally biased region" description="Polar residues" evidence="5">
    <location>
        <begin position="180"/>
        <end position="191"/>
    </location>
</feature>
<evidence type="ECO:0000256" key="5">
    <source>
        <dbReference type="SAM" id="MobiDB-lite"/>
    </source>
</evidence>
<feature type="active site" description="Glycyl thioester intermediate" evidence="3">
    <location>
        <position position="88"/>
    </location>
</feature>
<dbReference type="GeneID" id="117642080"/>
<evidence type="ECO:0000256" key="1">
    <source>
        <dbReference type="ARBA" id="ARBA00022679"/>
    </source>
</evidence>
<dbReference type="InterPro" id="IPR050113">
    <property type="entry name" value="Ub_conjugating_enzyme"/>
</dbReference>
<organism evidence="8">
    <name type="scientific">Thrips palmi</name>
    <name type="common">Melon thrips</name>
    <dbReference type="NCBI Taxonomy" id="161013"/>
    <lineage>
        <taxon>Eukaryota</taxon>
        <taxon>Metazoa</taxon>
        <taxon>Ecdysozoa</taxon>
        <taxon>Arthropoda</taxon>
        <taxon>Hexapoda</taxon>
        <taxon>Insecta</taxon>
        <taxon>Pterygota</taxon>
        <taxon>Neoptera</taxon>
        <taxon>Paraneoptera</taxon>
        <taxon>Thysanoptera</taxon>
        <taxon>Terebrantia</taxon>
        <taxon>Thripoidea</taxon>
        <taxon>Thripidae</taxon>
        <taxon>Thrips</taxon>
    </lineage>
</organism>
<name>A0A6P8YNX7_THRPL</name>
<dbReference type="Pfam" id="PF00179">
    <property type="entry name" value="UQ_con"/>
    <property type="match status" value="1"/>
</dbReference>
<keyword evidence="1" id="KW-0808">Transferase</keyword>
<evidence type="ECO:0000259" key="6">
    <source>
        <dbReference type="PROSITE" id="PS50127"/>
    </source>
</evidence>
<gene>
    <name evidence="8" type="primary">LOC117642080</name>
</gene>
<keyword evidence="4" id="KW-0547">Nucleotide-binding</keyword>
<keyword evidence="4" id="KW-0067">ATP-binding</keyword>
<dbReference type="RefSeq" id="XP_034235787.1">
    <property type="nucleotide sequence ID" value="XM_034379896.1"/>
</dbReference>
<evidence type="ECO:0000256" key="3">
    <source>
        <dbReference type="PROSITE-ProRule" id="PRU10133"/>
    </source>
</evidence>
<evidence type="ECO:0000256" key="4">
    <source>
        <dbReference type="RuleBase" id="RU362109"/>
    </source>
</evidence>
<dbReference type="InterPro" id="IPR000608">
    <property type="entry name" value="UBC"/>
</dbReference>
<reference evidence="8" key="1">
    <citation type="submission" date="2025-08" db="UniProtKB">
        <authorList>
            <consortium name="RefSeq"/>
        </authorList>
    </citation>
    <scope>IDENTIFICATION</scope>
    <source>
        <tissue evidence="8">Total insect</tissue>
    </source>
</reference>
<dbReference type="InterPro" id="IPR023313">
    <property type="entry name" value="UBQ-conjugating_AS"/>
</dbReference>
<sequence length="197" mass="21600">MAKKDVRVKRELERIAKQPPAGISLCPISEDNVLELRATIIGLAGTPYESGVFKLDVSITDRYPYEPPMVRFKTPVYHPNIDTSGRICLELLKLPPTGCWRPVVTIEGVLLAIQSLMATPNPDDPLMDGIARQYVTDKKEFERSAKEHTLLHACQTQPNSANGSNSATGANNENSKGSEDLSSQTPPSSSGHKQKME</sequence>
<evidence type="ECO:0000313" key="8">
    <source>
        <dbReference type="RefSeq" id="XP_034235787.1"/>
    </source>
</evidence>
<evidence type="ECO:0000313" key="7">
    <source>
        <dbReference type="Proteomes" id="UP000515158"/>
    </source>
</evidence>
<dbReference type="PANTHER" id="PTHR24067">
    <property type="entry name" value="UBIQUITIN-CONJUGATING ENZYME E2"/>
    <property type="match status" value="1"/>
</dbReference>
<feature type="compositionally biased region" description="Low complexity" evidence="5">
    <location>
        <begin position="159"/>
        <end position="175"/>
    </location>
</feature>
<dbReference type="KEGG" id="tpal:117642080"/>
<feature type="domain" description="UBC core" evidence="6">
    <location>
        <begin position="3"/>
        <end position="154"/>
    </location>
</feature>
<feature type="region of interest" description="Disordered" evidence="5">
    <location>
        <begin position="152"/>
        <end position="197"/>
    </location>
</feature>
<dbReference type="PROSITE" id="PS50127">
    <property type="entry name" value="UBC_2"/>
    <property type="match status" value="1"/>
</dbReference>
<dbReference type="AlphaFoldDB" id="A0A6P8YNX7"/>
<dbReference type="InParanoid" id="A0A6P8YNX7"/>
<comment type="similarity">
    <text evidence="4">Belongs to the ubiquitin-conjugating enzyme family.</text>
</comment>
<dbReference type="SMART" id="SM00212">
    <property type="entry name" value="UBCc"/>
    <property type="match status" value="1"/>
</dbReference>
<dbReference type="CDD" id="cd23805">
    <property type="entry name" value="UBCc_UBE2T"/>
    <property type="match status" value="1"/>
</dbReference>
<dbReference type="PROSITE" id="PS00183">
    <property type="entry name" value="UBC_1"/>
    <property type="match status" value="1"/>
</dbReference>
<keyword evidence="7" id="KW-1185">Reference proteome</keyword>
<protein>
    <submittedName>
        <fullName evidence="8">Ubiquitin-conjugating enzyme E2 T-like</fullName>
    </submittedName>
</protein>
<dbReference type="Gene3D" id="3.10.110.10">
    <property type="entry name" value="Ubiquitin Conjugating Enzyme"/>
    <property type="match status" value="1"/>
</dbReference>
<proteinExistence type="inferred from homology"/>
<dbReference type="OrthoDB" id="9978460at2759"/>
<keyword evidence="2 4" id="KW-0833">Ubl conjugation pathway</keyword>
<accession>A0A6P8YNX7</accession>
<dbReference type="Proteomes" id="UP000515158">
    <property type="component" value="Unplaced"/>
</dbReference>
<dbReference type="GO" id="GO:0016740">
    <property type="term" value="F:transferase activity"/>
    <property type="evidence" value="ECO:0007669"/>
    <property type="project" value="UniProtKB-KW"/>
</dbReference>
<dbReference type="SUPFAM" id="SSF54495">
    <property type="entry name" value="UBC-like"/>
    <property type="match status" value="1"/>
</dbReference>
<evidence type="ECO:0000256" key="2">
    <source>
        <dbReference type="ARBA" id="ARBA00022786"/>
    </source>
</evidence>
<dbReference type="InterPro" id="IPR016135">
    <property type="entry name" value="UBQ-conjugating_enzyme/RWD"/>
</dbReference>
<dbReference type="GO" id="GO:0005524">
    <property type="term" value="F:ATP binding"/>
    <property type="evidence" value="ECO:0007669"/>
    <property type="project" value="UniProtKB-UniRule"/>
</dbReference>